<evidence type="ECO:0000256" key="7">
    <source>
        <dbReference type="SAM" id="MobiDB-lite"/>
    </source>
</evidence>
<evidence type="ECO:0000256" key="1">
    <source>
        <dbReference type="ARBA" id="ARBA00004147"/>
    </source>
</evidence>
<keyword evidence="6" id="KW-0946">Virion</keyword>
<dbReference type="InterPro" id="IPR008649">
    <property type="entry name" value="Herpes_UL82/UL83"/>
</dbReference>
<organismHost>
    <name type="scientific">Homo sapiens</name>
    <name type="common">Human</name>
    <dbReference type="NCBI Taxonomy" id="9606"/>
</organismHost>
<sequence length="561" mass="62906">MESRGRRCPEMISVLGPISGHVLKAVFSRGDTPVLPHETRLLQTGIHVRVSQPSLILVSQYTPDSTPCHRGDNQLQVQHTYFTGSEVENVSVNVHNPTGRSICPSQEPMSIYVYALPLKMLNIPSINVHHYPSAAERKHRHLPVADAVIHASGKQMWQARLTVSGLAWTRQQNQWKEPDVYYTSAFVFPTKDVALRHVVCAHELVCSMENTRVTKMQVIGDQYVKVYLESFCEDVPSGKLFMHVTLGSDVEEDLTMTRNPQPFMRPHERNGFTVLCPKNMIIKPGKISHIMLDVAFTSHEHFGLLCPKSIPGLSISGNLLMNGQQIFLEVQAIRETVELRQYDPVAALFFFDIDLLLQRGPQYSEHPTFTSQYRIQGKLEYRHTWDRHDEGAAQGDDDVWTSGSDSDEELVTTERKTPRVTGGGAMAGASTSAGRKRKSASSATACTAGVMTRGRLKAESTVAPEEDTDEDSDNEIHNPAVFTWPPWQAGILARNLVPIVATVQGQNLKYQEFFWDANDIYRIFAELEGVWQPAAQPKRRRHRQEALPGPCIASTPKKHRG</sequence>
<feature type="compositionally biased region" description="Acidic residues" evidence="7">
    <location>
        <begin position="464"/>
        <end position="473"/>
    </location>
</feature>
<feature type="region of interest" description="Disordered" evidence="7">
    <location>
        <begin position="534"/>
        <end position="561"/>
    </location>
</feature>
<dbReference type="InterPro" id="IPR036157">
    <property type="entry name" value="dUTPase-like_sf"/>
</dbReference>
<evidence type="ECO:0000256" key="2">
    <source>
        <dbReference type="ARBA" id="ARBA00004535"/>
    </source>
</evidence>
<dbReference type="Proteomes" id="UP000139295">
    <property type="component" value="Segment"/>
</dbReference>
<keyword evidence="3" id="KW-0597">Phosphoprotein</keyword>
<name>A0A0G2TAR0_HCMV</name>
<proteinExistence type="predicted"/>
<evidence type="ECO:0000256" key="3">
    <source>
        <dbReference type="ARBA" id="ARBA00022553"/>
    </source>
</evidence>
<evidence type="ECO:0000256" key="6">
    <source>
        <dbReference type="ARBA" id="ARBA00022844"/>
    </source>
</evidence>
<comment type="subcellular location">
    <subcellularLocation>
        <location evidence="1">Host nucleus</location>
    </subcellularLocation>
    <subcellularLocation>
        <location evidence="2">Virion tegument</location>
    </subcellularLocation>
</comment>
<evidence type="ECO:0000256" key="4">
    <source>
        <dbReference type="ARBA" id="ARBA00022562"/>
    </source>
</evidence>
<gene>
    <name evidence="8" type="primary">UL83</name>
</gene>
<feature type="region of interest" description="Disordered" evidence="7">
    <location>
        <begin position="456"/>
        <end position="475"/>
    </location>
</feature>
<dbReference type="SUPFAM" id="SSF51283">
    <property type="entry name" value="dUTPase-like"/>
    <property type="match status" value="1"/>
</dbReference>
<evidence type="ECO:0000313" key="8">
    <source>
        <dbReference type="EMBL" id="AKI07965.1"/>
    </source>
</evidence>
<protein>
    <submittedName>
        <fullName evidence="8">Tegument protein pp65</fullName>
    </submittedName>
</protein>
<reference evidence="8 9" key="1">
    <citation type="journal article" date="2015" name="J. Virol.">
        <title>High-throughput analysis of human cytomegalovirus genome diversity highlights the widespread occurrence of gene-disrupting mutations and pervasive recombination.</title>
        <authorList>
            <person name="Sijmons S."/>
            <person name="Thys K."/>
            <person name="Mbong Ngwese M."/>
            <person name="Van Damme E."/>
            <person name="Dvorak J."/>
            <person name="Van Loock M."/>
            <person name="Li G."/>
            <person name="Tachezy R."/>
            <person name="Busson L."/>
            <person name="Aerssens J."/>
            <person name="Van Ranst M."/>
            <person name="Maes P."/>
        </authorList>
    </citation>
    <scope>NUCLEOTIDE SEQUENCE [LARGE SCALE GENOMIC DNA]</scope>
    <source>
        <strain evidence="8">BE/5/2012</strain>
    </source>
</reference>
<dbReference type="GO" id="GO:0019033">
    <property type="term" value="C:viral tegument"/>
    <property type="evidence" value="ECO:0007669"/>
    <property type="project" value="UniProtKB-SubCell"/>
</dbReference>
<dbReference type="EMBL" id="KP745635">
    <property type="protein sequence ID" value="AKI07965.1"/>
    <property type="molecule type" value="Genomic_DNA"/>
</dbReference>
<organism evidence="8 9">
    <name type="scientific">Human cytomegalovirus</name>
    <name type="common">HHV-5</name>
    <name type="synonym">Human herpesvirus 5</name>
    <dbReference type="NCBI Taxonomy" id="10359"/>
    <lineage>
        <taxon>Viruses</taxon>
        <taxon>Duplodnaviria</taxon>
        <taxon>Heunggongvirae</taxon>
        <taxon>Peploviricota</taxon>
        <taxon>Herviviricetes</taxon>
        <taxon>Herpesvirales</taxon>
        <taxon>Orthoherpesviridae</taxon>
        <taxon>Betaherpesvirinae</taxon>
        <taxon>Cytomegalovirus</taxon>
        <taxon>Cytomegalovirus humanbeta5</taxon>
    </lineage>
</organism>
<evidence type="ECO:0000313" key="9">
    <source>
        <dbReference type="Proteomes" id="UP000139295"/>
    </source>
</evidence>
<feature type="region of interest" description="Disordered" evidence="7">
    <location>
        <begin position="389"/>
        <end position="444"/>
    </location>
</feature>
<keyword evidence="4" id="KW-1048">Host nucleus</keyword>
<dbReference type="GO" id="GO:0042025">
    <property type="term" value="C:host cell nucleus"/>
    <property type="evidence" value="ECO:0007669"/>
    <property type="project" value="UniProtKB-SubCell"/>
</dbReference>
<feature type="compositionally biased region" description="Acidic residues" evidence="7">
    <location>
        <begin position="395"/>
        <end position="411"/>
    </location>
</feature>
<evidence type="ECO:0000256" key="5">
    <source>
        <dbReference type="ARBA" id="ARBA00022580"/>
    </source>
</evidence>
<dbReference type="Pfam" id="PF05784">
    <property type="entry name" value="Herpes_UL82_83"/>
    <property type="match status" value="1"/>
</dbReference>
<keyword evidence="5" id="KW-0920">Virion tegument</keyword>
<accession>A0A0G2TAR0</accession>